<dbReference type="Pfam" id="PF12796">
    <property type="entry name" value="Ank_2"/>
    <property type="match status" value="1"/>
</dbReference>
<dbReference type="STRING" id="2880.D8LMB0"/>
<dbReference type="PROSITE" id="PS50088">
    <property type="entry name" value="ANK_REPEAT"/>
    <property type="match status" value="1"/>
</dbReference>
<dbReference type="SUPFAM" id="SSF48403">
    <property type="entry name" value="Ankyrin repeat"/>
    <property type="match status" value="1"/>
</dbReference>
<keyword evidence="2 3" id="KW-0040">ANK repeat</keyword>
<dbReference type="PANTHER" id="PTHR24198">
    <property type="entry name" value="ANKYRIN REPEAT AND PROTEIN KINASE DOMAIN-CONTAINING PROTEIN"/>
    <property type="match status" value="1"/>
</dbReference>
<dbReference type="InParanoid" id="D8LMB0"/>
<feature type="repeat" description="ANK" evidence="3">
    <location>
        <begin position="104"/>
        <end position="130"/>
    </location>
</feature>
<evidence type="ECO:0000256" key="1">
    <source>
        <dbReference type="ARBA" id="ARBA00022737"/>
    </source>
</evidence>
<reference evidence="4 5" key="1">
    <citation type="journal article" date="2010" name="Nature">
        <title>The Ectocarpus genome and the independent evolution of multicellularity in brown algae.</title>
        <authorList>
            <person name="Cock J.M."/>
            <person name="Sterck L."/>
            <person name="Rouze P."/>
            <person name="Scornet D."/>
            <person name="Allen A.E."/>
            <person name="Amoutzias G."/>
            <person name="Anthouard V."/>
            <person name="Artiguenave F."/>
            <person name="Aury J.M."/>
            <person name="Badger J.H."/>
            <person name="Beszteri B."/>
            <person name="Billiau K."/>
            <person name="Bonnet E."/>
            <person name="Bothwell J.H."/>
            <person name="Bowler C."/>
            <person name="Boyen C."/>
            <person name="Brownlee C."/>
            <person name="Carrano C.J."/>
            <person name="Charrier B."/>
            <person name="Cho G.Y."/>
            <person name="Coelho S.M."/>
            <person name="Collen J."/>
            <person name="Corre E."/>
            <person name="Da Silva C."/>
            <person name="Delage L."/>
            <person name="Delaroque N."/>
            <person name="Dittami S.M."/>
            <person name="Doulbeau S."/>
            <person name="Elias M."/>
            <person name="Farnham G."/>
            <person name="Gachon C.M."/>
            <person name="Gschloessl B."/>
            <person name="Heesch S."/>
            <person name="Jabbari K."/>
            <person name="Jubin C."/>
            <person name="Kawai H."/>
            <person name="Kimura K."/>
            <person name="Kloareg B."/>
            <person name="Kupper F.C."/>
            <person name="Lang D."/>
            <person name="Le Bail A."/>
            <person name="Leblanc C."/>
            <person name="Lerouge P."/>
            <person name="Lohr M."/>
            <person name="Lopez P.J."/>
            <person name="Martens C."/>
            <person name="Maumus F."/>
            <person name="Michel G."/>
            <person name="Miranda-Saavedra D."/>
            <person name="Morales J."/>
            <person name="Moreau H."/>
            <person name="Motomura T."/>
            <person name="Nagasato C."/>
            <person name="Napoli C.A."/>
            <person name="Nelson D.R."/>
            <person name="Nyvall-Collen P."/>
            <person name="Peters A.F."/>
            <person name="Pommier C."/>
            <person name="Potin P."/>
            <person name="Poulain J."/>
            <person name="Quesneville H."/>
            <person name="Read B."/>
            <person name="Rensing S.A."/>
            <person name="Ritter A."/>
            <person name="Rousvoal S."/>
            <person name="Samanta M."/>
            <person name="Samson G."/>
            <person name="Schroeder D.C."/>
            <person name="Segurens B."/>
            <person name="Strittmatter M."/>
            <person name="Tonon T."/>
            <person name="Tregear J.W."/>
            <person name="Valentin K."/>
            <person name="von Dassow P."/>
            <person name="Yamagishi T."/>
            <person name="Van de Peer Y."/>
            <person name="Wincker P."/>
        </authorList>
    </citation>
    <scope>NUCLEOTIDE SEQUENCE [LARGE SCALE GENOMIC DNA]</scope>
    <source>
        <strain evidence="5">Ec32 / CCAP1310/4</strain>
    </source>
</reference>
<dbReference type="OrthoDB" id="341259at2759"/>
<dbReference type="InterPro" id="IPR002110">
    <property type="entry name" value="Ankyrin_rpt"/>
</dbReference>
<proteinExistence type="predicted"/>
<keyword evidence="1" id="KW-0677">Repeat</keyword>
<sequence length="145" mass="15245">MMIACRRLGSVMSTPTLLEILHALLAGADPALEDEDGGLAIHFAAARCDTQVVQLLLSKAPSTLNHATHFGWTPLAAAADGGRESTMCLLLSAGASDSLVRATKGVTAFHGAVRSGKIRSVRFLLENGLDAVGGFQLSAERWAFR</sequence>
<evidence type="ECO:0000313" key="4">
    <source>
        <dbReference type="EMBL" id="CBN77520.1"/>
    </source>
</evidence>
<dbReference type="EMBL" id="FN648596">
    <property type="protein sequence ID" value="CBN77520.1"/>
    <property type="molecule type" value="Genomic_DNA"/>
</dbReference>
<dbReference type="InterPro" id="IPR036770">
    <property type="entry name" value="Ankyrin_rpt-contain_sf"/>
</dbReference>
<organism evidence="4 5">
    <name type="scientific">Ectocarpus siliculosus</name>
    <name type="common">Brown alga</name>
    <name type="synonym">Conferva siliculosa</name>
    <dbReference type="NCBI Taxonomy" id="2880"/>
    <lineage>
        <taxon>Eukaryota</taxon>
        <taxon>Sar</taxon>
        <taxon>Stramenopiles</taxon>
        <taxon>Ochrophyta</taxon>
        <taxon>PX clade</taxon>
        <taxon>Phaeophyceae</taxon>
        <taxon>Ectocarpales</taxon>
        <taxon>Ectocarpaceae</taxon>
        <taxon>Ectocarpus</taxon>
    </lineage>
</organism>
<keyword evidence="5" id="KW-1185">Reference proteome</keyword>
<dbReference type="EMBL" id="FN649728">
    <property type="protein sequence ID" value="CBN77520.1"/>
    <property type="molecule type" value="Genomic_DNA"/>
</dbReference>
<dbReference type="SMART" id="SM00248">
    <property type="entry name" value="ANK"/>
    <property type="match status" value="3"/>
</dbReference>
<dbReference type="Proteomes" id="UP000002630">
    <property type="component" value="Linkage Group LG03"/>
</dbReference>
<gene>
    <name evidence="4" type="ORF">Esi_0004_0073</name>
</gene>
<dbReference type="PANTHER" id="PTHR24198:SF165">
    <property type="entry name" value="ANKYRIN REPEAT-CONTAINING PROTEIN-RELATED"/>
    <property type="match status" value="1"/>
</dbReference>
<dbReference type="Gene3D" id="1.25.40.20">
    <property type="entry name" value="Ankyrin repeat-containing domain"/>
    <property type="match status" value="1"/>
</dbReference>
<name>D8LMB0_ECTSI</name>
<protein>
    <submittedName>
        <fullName evidence="4">Similar to ankyrin 2,3/unc44</fullName>
    </submittedName>
</protein>
<evidence type="ECO:0000256" key="3">
    <source>
        <dbReference type="PROSITE-ProRule" id="PRU00023"/>
    </source>
</evidence>
<accession>D8LMB0</accession>
<dbReference type="PROSITE" id="PS50297">
    <property type="entry name" value="ANK_REP_REGION"/>
    <property type="match status" value="1"/>
</dbReference>
<evidence type="ECO:0000313" key="5">
    <source>
        <dbReference type="Proteomes" id="UP000002630"/>
    </source>
</evidence>
<evidence type="ECO:0000256" key="2">
    <source>
        <dbReference type="ARBA" id="ARBA00023043"/>
    </source>
</evidence>
<dbReference type="AlphaFoldDB" id="D8LMB0"/>